<evidence type="ECO:0000313" key="4">
    <source>
        <dbReference type="Proteomes" id="UP000198406"/>
    </source>
</evidence>
<evidence type="ECO:0000256" key="2">
    <source>
        <dbReference type="SAM" id="SignalP"/>
    </source>
</evidence>
<comment type="caution">
    <text evidence="3">The sequence shown here is derived from an EMBL/GenBank/DDBJ whole genome shotgun (WGS) entry which is preliminary data.</text>
</comment>
<proteinExistence type="predicted"/>
<feature type="chain" id="PRO_5012373893" evidence="2">
    <location>
        <begin position="18"/>
        <end position="126"/>
    </location>
</feature>
<accession>A0A1Z5JSN7</accession>
<feature type="transmembrane region" description="Helical" evidence="1">
    <location>
        <begin position="43"/>
        <end position="64"/>
    </location>
</feature>
<keyword evidence="1" id="KW-0472">Membrane</keyword>
<dbReference type="EMBL" id="BDSP01000111">
    <property type="protein sequence ID" value="GAX17037.1"/>
    <property type="molecule type" value="Genomic_DNA"/>
</dbReference>
<feature type="signal peptide" evidence="2">
    <location>
        <begin position="1"/>
        <end position="17"/>
    </location>
</feature>
<feature type="transmembrane region" description="Helical" evidence="1">
    <location>
        <begin position="76"/>
        <end position="97"/>
    </location>
</feature>
<dbReference type="AlphaFoldDB" id="A0A1Z5JSN7"/>
<evidence type="ECO:0000256" key="1">
    <source>
        <dbReference type="SAM" id="Phobius"/>
    </source>
</evidence>
<dbReference type="InParanoid" id="A0A1Z5JSN7"/>
<dbReference type="Proteomes" id="UP000198406">
    <property type="component" value="Unassembled WGS sequence"/>
</dbReference>
<keyword evidence="1" id="KW-1133">Transmembrane helix</keyword>
<sequence>MIRRAFLVCLLATAVVAFVPKVISPARVLPLQASPFDNMEPKIAAASAFVMANIPAIVLAVVEVEDDYEYGKVDAPIGLAVGAGILAILTALLPIALQGGEKAFEEIRERDENTFGKKNTDVLKKK</sequence>
<name>A0A1Z5JSN7_FISSO</name>
<keyword evidence="1" id="KW-0812">Transmembrane</keyword>
<keyword evidence="4" id="KW-1185">Reference proteome</keyword>
<dbReference type="OrthoDB" id="201266at2759"/>
<gene>
    <name evidence="3" type="ORF">FisN_5Hh421</name>
</gene>
<keyword evidence="2" id="KW-0732">Signal</keyword>
<evidence type="ECO:0000313" key="3">
    <source>
        <dbReference type="EMBL" id="GAX17037.1"/>
    </source>
</evidence>
<protein>
    <submittedName>
        <fullName evidence="3">Uncharacterized protein</fullName>
    </submittedName>
</protein>
<organism evidence="3 4">
    <name type="scientific">Fistulifera solaris</name>
    <name type="common">Oleaginous diatom</name>
    <dbReference type="NCBI Taxonomy" id="1519565"/>
    <lineage>
        <taxon>Eukaryota</taxon>
        <taxon>Sar</taxon>
        <taxon>Stramenopiles</taxon>
        <taxon>Ochrophyta</taxon>
        <taxon>Bacillariophyta</taxon>
        <taxon>Bacillariophyceae</taxon>
        <taxon>Bacillariophycidae</taxon>
        <taxon>Naviculales</taxon>
        <taxon>Naviculaceae</taxon>
        <taxon>Fistulifera</taxon>
    </lineage>
</organism>
<reference evidence="3 4" key="1">
    <citation type="journal article" date="2015" name="Plant Cell">
        <title>Oil accumulation by the oleaginous diatom Fistulifera solaris as revealed by the genome and transcriptome.</title>
        <authorList>
            <person name="Tanaka T."/>
            <person name="Maeda Y."/>
            <person name="Veluchamy A."/>
            <person name="Tanaka M."/>
            <person name="Abida H."/>
            <person name="Marechal E."/>
            <person name="Bowler C."/>
            <person name="Muto M."/>
            <person name="Sunaga Y."/>
            <person name="Tanaka M."/>
            <person name="Yoshino T."/>
            <person name="Taniguchi T."/>
            <person name="Fukuda Y."/>
            <person name="Nemoto M."/>
            <person name="Matsumoto M."/>
            <person name="Wong P.S."/>
            <person name="Aburatani S."/>
            <person name="Fujibuchi W."/>
        </authorList>
    </citation>
    <scope>NUCLEOTIDE SEQUENCE [LARGE SCALE GENOMIC DNA]</scope>
    <source>
        <strain evidence="3 4">JPCC DA0580</strain>
    </source>
</reference>